<keyword evidence="2" id="KW-0808">Transferase</keyword>
<reference evidence="2 3" key="1">
    <citation type="journal article" date="2014" name="Genome Announc.">
        <title>Complete Genome Sequence of Hyphomicrobium nitrativorans Strain NL23, a Denitrifying Bacterium Isolated from Biofilm of a Methanol-Fed Denitrification System Treating Seawater at the Montreal Biodome.</title>
        <authorList>
            <person name="Martineau C."/>
            <person name="Villeneuve C."/>
            <person name="Mauffrey F."/>
            <person name="Villemur R."/>
        </authorList>
    </citation>
    <scope>NUCLEOTIDE SEQUENCE [LARGE SCALE GENOMIC DNA]</scope>
    <source>
        <strain evidence="2">NL23</strain>
    </source>
</reference>
<dbReference type="OrthoDB" id="9804026at2"/>
<sequence>MTDAAPFDAKYVSLLWAAPEQAAEIAGIHAQLFSPPWSEESVRGLLDHPASTAFLAVLGGQPKTTVGFVMAQLAADEAEILSVGVLPDWQRKGIGRRLIDGVARAVQRAEAKTLFLEVAADNDAAIELYTRAGFLGTGLRRGYYERTGQAPVDAVTLALKL</sequence>
<dbReference type="InterPro" id="IPR000182">
    <property type="entry name" value="GNAT_dom"/>
</dbReference>
<evidence type="ECO:0000313" key="3">
    <source>
        <dbReference type="Proteomes" id="UP000018542"/>
    </source>
</evidence>
<organism evidence="2 3">
    <name type="scientific">Hyphomicrobium nitrativorans NL23</name>
    <dbReference type="NCBI Taxonomy" id="1029756"/>
    <lineage>
        <taxon>Bacteria</taxon>
        <taxon>Pseudomonadati</taxon>
        <taxon>Pseudomonadota</taxon>
        <taxon>Alphaproteobacteria</taxon>
        <taxon>Hyphomicrobiales</taxon>
        <taxon>Hyphomicrobiaceae</taxon>
        <taxon>Hyphomicrobium</taxon>
    </lineage>
</organism>
<gene>
    <name evidence="2" type="ORF">W911_07560</name>
</gene>
<dbReference type="STRING" id="1029756.W911_07560"/>
<protein>
    <submittedName>
        <fullName evidence="2">Alanine acetyltransferase</fullName>
    </submittedName>
</protein>
<dbReference type="PROSITE" id="PS51186">
    <property type="entry name" value="GNAT"/>
    <property type="match status" value="1"/>
</dbReference>
<dbReference type="HOGENOM" id="CLU_013985_23_2_5"/>
<keyword evidence="3" id="KW-1185">Reference proteome</keyword>
<evidence type="ECO:0000313" key="2">
    <source>
        <dbReference type="EMBL" id="AHB48277.1"/>
    </source>
</evidence>
<dbReference type="PANTHER" id="PTHR43617:SF20">
    <property type="entry name" value="N-ALPHA-ACETYLTRANSFERASE RIMI"/>
    <property type="match status" value="1"/>
</dbReference>
<accession>V5SCQ9</accession>
<dbReference type="InterPro" id="IPR006464">
    <property type="entry name" value="AcTrfase_RimI/Ard1"/>
</dbReference>
<dbReference type="EMBL" id="CP006912">
    <property type="protein sequence ID" value="AHB48277.1"/>
    <property type="molecule type" value="Genomic_DNA"/>
</dbReference>
<feature type="domain" description="N-acetyltransferase" evidence="1">
    <location>
        <begin position="12"/>
        <end position="161"/>
    </location>
</feature>
<dbReference type="Gene3D" id="3.40.630.30">
    <property type="match status" value="1"/>
</dbReference>
<evidence type="ECO:0000259" key="1">
    <source>
        <dbReference type="PROSITE" id="PS51186"/>
    </source>
</evidence>
<dbReference type="RefSeq" id="WP_023786900.1">
    <property type="nucleotide sequence ID" value="NC_022997.1"/>
</dbReference>
<dbReference type="KEGG" id="hni:W911_07560"/>
<proteinExistence type="predicted"/>
<dbReference type="NCBIfam" id="TIGR01575">
    <property type="entry name" value="rimI"/>
    <property type="match status" value="1"/>
</dbReference>
<dbReference type="InterPro" id="IPR050276">
    <property type="entry name" value="MshD_Acetyltransferase"/>
</dbReference>
<dbReference type="CDD" id="cd04301">
    <property type="entry name" value="NAT_SF"/>
    <property type="match status" value="1"/>
</dbReference>
<dbReference type="AlphaFoldDB" id="V5SCQ9"/>
<dbReference type="PANTHER" id="PTHR43617">
    <property type="entry name" value="L-AMINO ACID N-ACETYLTRANSFERASE"/>
    <property type="match status" value="1"/>
</dbReference>
<dbReference type="InterPro" id="IPR016181">
    <property type="entry name" value="Acyl_CoA_acyltransferase"/>
</dbReference>
<dbReference type="Pfam" id="PF00583">
    <property type="entry name" value="Acetyltransf_1"/>
    <property type="match status" value="1"/>
</dbReference>
<dbReference type="PATRIC" id="fig|1029756.8.peg.1582"/>
<dbReference type="GO" id="GO:0008999">
    <property type="term" value="F:protein-N-terminal-alanine acetyltransferase activity"/>
    <property type="evidence" value="ECO:0007669"/>
    <property type="project" value="TreeGrafter"/>
</dbReference>
<name>V5SCQ9_9HYPH</name>
<dbReference type="Proteomes" id="UP000018542">
    <property type="component" value="Chromosome"/>
</dbReference>
<dbReference type="SUPFAM" id="SSF55729">
    <property type="entry name" value="Acyl-CoA N-acyltransferases (Nat)"/>
    <property type="match status" value="1"/>
</dbReference>